<feature type="chain" id="PRO_5013409728" description="Outer membrane protein assembly factor BamA" evidence="8">
    <location>
        <begin position="26"/>
        <end position="867"/>
    </location>
</feature>
<comment type="function">
    <text evidence="8">Part of the outer membrane protein assembly complex, which is involved in assembly and insertion of beta-barrel proteins into the outer membrane.</text>
</comment>
<keyword evidence="5 8" id="KW-0677">Repeat</keyword>
<evidence type="ECO:0000256" key="3">
    <source>
        <dbReference type="ARBA" id="ARBA00022692"/>
    </source>
</evidence>
<dbReference type="InterPro" id="IPR039910">
    <property type="entry name" value="D15-like"/>
</dbReference>
<protein>
    <recommendedName>
        <fullName evidence="8 9">Outer membrane protein assembly factor BamA</fullName>
    </recommendedName>
</protein>
<keyword evidence="7 8" id="KW-0998">Cell outer membrane</keyword>
<keyword evidence="6 8" id="KW-0472">Membrane</keyword>
<dbReference type="InterPro" id="IPR034746">
    <property type="entry name" value="POTRA"/>
</dbReference>
<dbReference type="Proteomes" id="UP000198346">
    <property type="component" value="Unassembled WGS sequence"/>
</dbReference>
<keyword evidence="4 8" id="KW-0732">Signal</keyword>
<dbReference type="EMBL" id="FZQA01000002">
    <property type="protein sequence ID" value="SNT72327.1"/>
    <property type="molecule type" value="Genomic_DNA"/>
</dbReference>
<dbReference type="Pfam" id="PF07244">
    <property type="entry name" value="POTRA"/>
    <property type="match status" value="4"/>
</dbReference>
<dbReference type="PROSITE" id="PS51779">
    <property type="entry name" value="POTRA"/>
    <property type="match status" value="3"/>
</dbReference>
<dbReference type="GO" id="GO:0009279">
    <property type="term" value="C:cell outer membrane"/>
    <property type="evidence" value="ECO:0007669"/>
    <property type="project" value="UniProtKB-SubCell"/>
</dbReference>
<evidence type="ECO:0000256" key="8">
    <source>
        <dbReference type="HAMAP-Rule" id="MF_01430"/>
    </source>
</evidence>
<comment type="subunit">
    <text evidence="8">Part of the Bam complex.</text>
</comment>
<dbReference type="AlphaFoldDB" id="A0A239PRJ9"/>
<dbReference type="Gene3D" id="2.40.160.50">
    <property type="entry name" value="membrane protein fhac: a member of the omp85/tpsb transporter family"/>
    <property type="match status" value="1"/>
</dbReference>
<evidence type="ECO:0000313" key="12">
    <source>
        <dbReference type="Proteomes" id="UP000198346"/>
    </source>
</evidence>
<dbReference type="Pfam" id="PF01103">
    <property type="entry name" value="Omp85"/>
    <property type="match status" value="1"/>
</dbReference>
<dbReference type="Gene3D" id="3.10.20.310">
    <property type="entry name" value="membrane protein fhac"/>
    <property type="match status" value="5"/>
</dbReference>
<feature type="domain" description="POTRA" evidence="10">
    <location>
        <begin position="130"/>
        <end position="207"/>
    </location>
</feature>
<evidence type="ECO:0000256" key="4">
    <source>
        <dbReference type="ARBA" id="ARBA00022729"/>
    </source>
</evidence>
<evidence type="ECO:0000259" key="10">
    <source>
        <dbReference type="PROSITE" id="PS51779"/>
    </source>
</evidence>
<dbReference type="InterPro" id="IPR023707">
    <property type="entry name" value="OM_assembly_BamA"/>
</dbReference>
<accession>A0A239PRJ9</accession>
<feature type="signal peptide" evidence="8">
    <location>
        <begin position="1"/>
        <end position="25"/>
    </location>
</feature>
<organism evidence="11 12">
    <name type="scientific">Amphiplicatus metriothermophilus</name>
    <dbReference type="NCBI Taxonomy" id="1519374"/>
    <lineage>
        <taxon>Bacteria</taxon>
        <taxon>Pseudomonadati</taxon>
        <taxon>Pseudomonadota</taxon>
        <taxon>Alphaproteobacteria</taxon>
        <taxon>Parvularculales</taxon>
        <taxon>Parvularculaceae</taxon>
        <taxon>Amphiplicatus</taxon>
    </lineage>
</organism>
<sequence length="867" mass="96084" precursor="true">MKSGGGVLRLAAAIFFAAACGVVNAANAQQAETSSPGEALANLDAQSGGRILGIAPGEQAPIIQSIAVRGNQRIEGDTIASYLVVQPGDRADLQLLDLGLKTLFNTGLFADVTMEMQPNGVLLIDVRENPIVNRVILDGNKRVKDDKLTEEIRLTPRSVFTRAKVQADVQRIIEVYRRTGRFATVVTPKVTPLEQNRVDVIYEIDEGPKTGVAKINFVGNTVFTDAELRDVILTSESRWWKIFSSHSNYDPDRLEYDRDLLRQHYARHGYADFQVVSAIAELTPDREDFFITFTVEEGPQYTVGDVRVKTTLAKLDERALERFINIKPGDTYDGEKVEKAVESITFATGATGYAFVDVRPRLERNREAKTIDITFEVNEGPRVYVERINIKGNTRTLDKVIRREIRIAEGDAFNRVLVDRSKTRIRALGYFGEVEIEEKPGSAPDRTVLDVSVEERSTGSFSVGVGISSTENFIVDFSIEERNLMGRGQFLRFRVQASSRTRQVDLRFTQPYFLDRNLAAGFSVFNQRTDFRESGFVRDRIGFGLNAGFQVSEYGRGGLQYLLTYDDVTIDLTGTATLPDGTDPASLVVPGSSFEVIDTTDLFGNPVTVVRTDFCDLVQNSLTPTCESEGEFLTSLVGYSLSFDTRDDPIDPTRGWRFSFSQAVAGLGGDVNYHRTEFSGAYYKRLWRGFIGAMKLRGGYVDGFAGDDVRLSDRFFEGASTFRGFEVAGVGPRFIQRGAGLNRDGEIIGQSIGGKVYAIGSAEILLPLPLPDEYGIRAALFTDFGTVGLVDDRTKALNENLDFWVDPDGDGIFIKPVQDDLSLRASAGVSVSWDSPFGPVRFDIAKVLRKEEYDRTEGFRFSAGTNF</sequence>
<gene>
    <name evidence="8" type="primary">bamA</name>
    <name evidence="11" type="ORF">SAMN06297382_1367</name>
</gene>
<dbReference type="PROSITE" id="PS51257">
    <property type="entry name" value="PROKAR_LIPOPROTEIN"/>
    <property type="match status" value="1"/>
</dbReference>
<evidence type="ECO:0000256" key="9">
    <source>
        <dbReference type="NCBIfam" id="TIGR03303"/>
    </source>
</evidence>
<keyword evidence="2 8" id="KW-1134">Transmembrane beta strand</keyword>
<comment type="similarity">
    <text evidence="8">Belongs to the BamA family.</text>
</comment>
<name>A0A239PRJ9_9PROT</name>
<reference evidence="11 12" key="1">
    <citation type="submission" date="2017-07" db="EMBL/GenBank/DDBJ databases">
        <authorList>
            <person name="Sun Z.S."/>
            <person name="Albrecht U."/>
            <person name="Echele G."/>
            <person name="Lee C.C."/>
        </authorList>
    </citation>
    <scope>NUCLEOTIDE SEQUENCE [LARGE SCALE GENOMIC DNA]</scope>
    <source>
        <strain evidence="11 12">CGMCC 1.12710</strain>
    </source>
</reference>
<dbReference type="RefSeq" id="WP_183234018.1">
    <property type="nucleotide sequence ID" value="NZ_JACIJT010000002.1"/>
</dbReference>
<dbReference type="NCBIfam" id="TIGR03303">
    <property type="entry name" value="OM_YaeT"/>
    <property type="match status" value="1"/>
</dbReference>
<evidence type="ECO:0000256" key="5">
    <source>
        <dbReference type="ARBA" id="ARBA00022737"/>
    </source>
</evidence>
<evidence type="ECO:0000256" key="2">
    <source>
        <dbReference type="ARBA" id="ARBA00022452"/>
    </source>
</evidence>
<dbReference type="PIRSF" id="PIRSF006076">
    <property type="entry name" value="OM_assembly_OMP85"/>
    <property type="match status" value="1"/>
</dbReference>
<feature type="domain" description="POTRA" evidence="10">
    <location>
        <begin position="61"/>
        <end position="129"/>
    </location>
</feature>
<evidence type="ECO:0000256" key="6">
    <source>
        <dbReference type="ARBA" id="ARBA00023136"/>
    </source>
</evidence>
<dbReference type="GO" id="GO:0043165">
    <property type="term" value="P:Gram-negative-bacterium-type cell outer membrane assembly"/>
    <property type="evidence" value="ECO:0007669"/>
    <property type="project" value="UniProtKB-UniRule"/>
</dbReference>
<comment type="subcellular location">
    <subcellularLocation>
        <location evidence="8">Cell outer membrane</location>
    </subcellularLocation>
    <subcellularLocation>
        <location evidence="1">Membrane</location>
    </subcellularLocation>
</comment>
<dbReference type="HAMAP" id="MF_01430">
    <property type="entry name" value="OM_assembly_BamA"/>
    <property type="match status" value="1"/>
</dbReference>
<dbReference type="GO" id="GO:0051205">
    <property type="term" value="P:protein insertion into membrane"/>
    <property type="evidence" value="ECO:0007669"/>
    <property type="project" value="UniProtKB-UniRule"/>
</dbReference>
<evidence type="ECO:0000256" key="7">
    <source>
        <dbReference type="ARBA" id="ARBA00023237"/>
    </source>
</evidence>
<dbReference type="PANTHER" id="PTHR12815:SF23">
    <property type="entry name" value="OUTER MEMBRANE PROTEIN ASSEMBLY FACTOR BAMA"/>
    <property type="match status" value="1"/>
</dbReference>
<keyword evidence="3 8" id="KW-0812">Transmembrane</keyword>
<evidence type="ECO:0000313" key="11">
    <source>
        <dbReference type="EMBL" id="SNT72327.1"/>
    </source>
</evidence>
<evidence type="ECO:0000256" key="1">
    <source>
        <dbReference type="ARBA" id="ARBA00004370"/>
    </source>
</evidence>
<proteinExistence type="inferred from homology"/>
<dbReference type="PANTHER" id="PTHR12815">
    <property type="entry name" value="SORTING AND ASSEMBLY MACHINERY SAMM50 PROTEIN FAMILY MEMBER"/>
    <property type="match status" value="1"/>
</dbReference>
<dbReference type="InterPro" id="IPR000184">
    <property type="entry name" value="Bac_surfAg_D15"/>
</dbReference>
<keyword evidence="12" id="KW-1185">Reference proteome</keyword>
<dbReference type="InterPro" id="IPR010827">
    <property type="entry name" value="BamA/TamA_POTRA"/>
</dbReference>
<feature type="domain" description="POTRA" evidence="10">
    <location>
        <begin position="383"/>
        <end position="456"/>
    </location>
</feature>